<name>A0ABY7S0X1_9FLAO</name>
<feature type="transmembrane region" description="Helical" evidence="9">
    <location>
        <begin position="319"/>
        <end position="340"/>
    </location>
</feature>
<reference evidence="11 12" key="1">
    <citation type="submission" date="2023-01" db="EMBL/GenBank/DDBJ databases">
        <title>Psychroserpens ponticola sp. nov., isolated from seawater.</title>
        <authorList>
            <person name="Kristyanto S."/>
            <person name="Jung J."/>
            <person name="Kim J.M."/>
            <person name="Jeon C.O."/>
        </authorList>
    </citation>
    <scope>NUCLEOTIDE SEQUENCE [LARGE SCALE GENOMIC DNA]</scope>
    <source>
        <strain evidence="11 12">MSW6</strain>
    </source>
</reference>
<evidence type="ECO:0000313" key="11">
    <source>
        <dbReference type="EMBL" id="WCO02116.1"/>
    </source>
</evidence>
<evidence type="ECO:0000313" key="12">
    <source>
        <dbReference type="Proteomes" id="UP001202717"/>
    </source>
</evidence>
<feature type="transmembrane region" description="Helical" evidence="9">
    <location>
        <begin position="509"/>
        <end position="528"/>
    </location>
</feature>
<feature type="transmembrane region" description="Helical" evidence="9">
    <location>
        <begin position="540"/>
        <end position="560"/>
    </location>
</feature>
<dbReference type="GO" id="GO:0004427">
    <property type="term" value="F:inorganic diphosphate phosphatase activity"/>
    <property type="evidence" value="ECO:0007669"/>
    <property type="project" value="UniProtKB-EC"/>
</dbReference>
<protein>
    <recommendedName>
        <fullName evidence="9">Putative K(+)-stimulated pyrophosphate-energized sodium pump</fullName>
        <ecNumber evidence="9">7.2.3.1</ecNumber>
    </recommendedName>
    <alternativeName>
        <fullName evidence="9">Membrane-bound sodium-translocating pyrophosphatase</fullName>
    </alternativeName>
    <alternativeName>
        <fullName evidence="9">Pyrophosphate-energized inorganic pyrophosphatase</fullName>
        <shortName evidence="9">Na(+)-PPase</shortName>
    </alternativeName>
</protein>
<feature type="site" description="Determinant of potassium dependence" evidence="9">
    <location>
        <position position="503"/>
    </location>
</feature>
<evidence type="ECO:0000256" key="5">
    <source>
        <dbReference type="ARBA" id="ARBA00022967"/>
    </source>
</evidence>
<evidence type="ECO:0000256" key="6">
    <source>
        <dbReference type="ARBA" id="ARBA00022989"/>
    </source>
</evidence>
<keyword evidence="8 9" id="KW-0472">Membrane</keyword>
<keyword evidence="11" id="KW-0378">Hydrolase</keyword>
<evidence type="ECO:0000256" key="9">
    <source>
        <dbReference type="HAMAP-Rule" id="MF_01129"/>
    </source>
</evidence>
<feature type="transmembrane region" description="Helical" evidence="9">
    <location>
        <begin position="58"/>
        <end position="76"/>
    </location>
</feature>
<accession>A0ABY7S0X1</accession>
<keyword evidence="4 9" id="KW-0460">Magnesium</keyword>
<feature type="transmembrane region" description="Helical" evidence="9">
    <location>
        <begin position="6"/>
        <end position="22"/>
    </location>
</feature>
<keyword evidence="5 9" id="KW-1278">Translocase</keyword>
<dbReference type="PANTHER" id="PTHR31998">
    <property type="entry name" value="K(+)-INSENSITIVE PYROPHOSPHATE-ENERGIZED PROTON PUMP"/>
    <property type="match status" value="1"/>
</dbReference>
<comment type="caution">
    <text evidence="9">Lacks conserved residue(s) required for the propagation of feature annotation.</text>
</comment>
<proteinExistence type="inferred from homology"/>
<feature type="transmembrane region" description="Helical" evidence="9">
    <location>
        <begin position="608"/>
        <end position="629"/>
    </location>
</feature>
<keyword evidence="3 9" id="KW-0812">Transmembrane</keyword>
<evidence type="ECO:0000256" key="1">
    <source>
        <dbReference type="ARBA" id="ARBA00004127"/>
    </source>
</evidence>
<comment type="subunit">
    <text evidence="9">Homodimer.</text>
</comment>
<keyword evidence="9" id="KW-0915">Sodium</keyword>
<evidence type="ECO:0000256" key="4">
    <source>
        <dbReference type="ARBA" id="ARBA00022842"/>
    </source>
</evidence>
<keyword evidence="10" id="KW-0175">Coiled coil</keyword>
<dbReference type="HAMAP" id="MF_01129">
    <property type="entry name" value="PPase_energized_pump"/>
    <property type="match status" value="1"/>
</dbReference>
<feature type="transmembrane region" description="Helical" evidence="9">
    <location>
        <begin position="636"/>
        <end position="657"/>
    </location>
</feature>
<evidence type="ECO:0000256" key="10">
    <source>
        <dbReference type="SAM" id="Coils"/>
    </source>
</evidence>
<evidence type="ECO:0000256" key="8">
    <source>
        <dbReference type="ARBA" id="ARBA00023136"/>
    </source>
</evidence>
<organism evidence="11 12">
    <name type="scientific">Psychroserpens ponticola</name>
    <dbReference type="NCBI Taxonomy" id="2932268"/>
    <lineage>
        <taxon>Bacteria</taxon>
        <taxon>Pseudomonadati</taxon>
        <taxon>Bacteroidota</taxon>
        <taxon>Flavobacteriia</taxon>
        <taxon>Flavobacteriales</taxon>
        <taxon>Flavobacteriaceae</taxon>
        <taxon>Psychroserpens</taxon>
    </lineage>
</organism>
<evidence type="ECO:0000256" key="3">
    <source>
        <dbReference type="ARBA" id="ARBA00022692"/>
    </source>
</evidence>
<dbReference type="NCBIfam" id="TIGR01104">
    <property type="entry name" value="V_PPase"/>
    <property type="match status" value="1"/>
</dbReference>
<comment type="subcellular location">
    <subcellularLocation>
        <location evidence="9">Cell membrane</location>
        <topology evidence="9">Multi-pass membrane protein</topology>
    </subcellularLocation>
    <subcellularLocation>
        <location evidence="1">Endomembrane system</location>
        <topology evidence="1">Multi-pass membrane protein</topology>
    </subcellularLocation>
</comment>
<keyword evidence="7 9" id="KW-0406">Ion transport</keyword>
<feature type="transmembrane region" description="Helical" evidence="9">
    <location>
        <begin position="82"/>
        <end position="103"/>
    </location>
</feature>
<gene>
    <name evidence="9" type="primary">hppA</name>
    <name evidence="11" type="ORF">MUN68_001200</name>
</gene>
<keyword evidence="9" id="KW-1003">Cell membrane</keyword>
<dbReference type="InterPro" id="IPR004131">
    <property type="entry name" value="PPase-energised_H-pump"/>
</dbReference>
<keyword evidence="6 9" id="KW-1133">Transmembrane helix</keyword>
<comment type="catalytic activity">
    <reaction evidence="9">
        <text>Na(+)(in) + diphosphate + H2O = Na(+)(out) + 2 phosphate + H(+)</text>
        <dbReference type="Rhea" id="RHEA:57884"/>
        <dbReference type="ChEBI" id="CHEBI:15377"/>
        <dbReference type="ChEBI" id="CHEBI:15378"/>
        <dbReference type="ChEBI" id="CHEBI:29101"/>
        <dbReference type="ChEBI" id="CHEBI:33019"/>
        <dbReference type="ChEBI" id="CHEBI:43474"/>
        <dbReference type="EC" id="7.2.3.1"/>
    </reaction>
</comment>
<comment type="function">
    <text evidence="9">Sodium pump that utilizes the energy of pyrophosphate hydrolysis as the driving force for Na(+) movement across the membrane.</text>
</comment>
<dbReference type="Proteomes" id="UP001202717">
    <property type="component" value="Chromosome"/>
</dbReference>
<dbReference type="NCBIfam" id="NF001960">
    <property type="entry name" value="PRK00733.3-5"/>
    <property type="match status" value="1"/>
</dbReference>
<keyword evidence="9" id="KW-0739">Sodium transport</keyword>
<dbReference type="NCBIfam" id="NF001955">
    <property type="entry name" value="PRK00733.2-4"/>
    <property type="match status" value="1"/>
</dbReference>
<keyword evidence="2 9" id="KW-0813">Transport</keyword>
<feature type="transmembrane region" description="Helical" evidence="9">
    <location>
        <begin position="245"/>
        <end position="263"/>
    </location>
</feature>
<comment type="cofactor">
    <cofactor evidence="9">
        <name>Mg(2+)</name>
        <dbReference type="ChEBI" id="CHEBI:18420"/>
    </cofactor>
</comment>
<feature type="coiled-coil region" evidence="10">
    <location>
        <begin position="781"/>
        <end position="808"/>
    </location>
</feature>
<evidence type="ECO:0000256" key="2">
    <source>
        <dbReference type="ARBA" id="ARBA00022448"/>
    </source>
</evidence>
<dbReference type="RefSeq" id="WP_249995140.1">
    <property type="nucleotide sequence ID" value="NZ_CP116221.1"/>
</dbReference>
<comment type="similarity">
    <text evidence="9">Belongs to the H(+)-translocating pyrophosphatase (TC 3.A.10) family. K(+)-stimulated subfamily.</text>
</comment>
<dbReference type="PIRSF" id="PIRSF001265">
    <property type="entry name" value="H+-PPase"/>
    <property type="match status" value="1"/>
</dbReference>
<dbReference type="EC" id="7.2.3.1" evidence="9"/>
<keyword evidence="9" id="KW-0630">Potassium</keyword>
<dbReference type="EMBL" id="CP116221">
    <property type="protein sequence ID" value="WCO02116.1"/>
    <property type="molecule type" value="Genomic_DNA"/>
</dbReference>
<feature type="transmembrane region" description="Helical" evidence="9">
    <location>
        <begin position="275"/>
        <end position="299"/>
    </location>
</feature>
<sequence>MESLMIYMPIALALLGLIYMLVKKSWVMKQDAGDGKMKEISDHIYEGALAFLNAEYRLLAIFVVIVAALLAVVSFVVPTTHWLIVIAFVFGAVFSAFAGNIGMKIATKTNVRTTQAARTSLPNALKISFGGGTVMGLGVAGLAVLGLTAFFIFFFHFFMGGEWTNTMDMTIVLETLAGFSLGAESIALFARVGGGIYTKAADVGADLVGKVEAGIPEDDPRNPATIADNVGDNVGDVAGMGADLFGSYVATVLAAMVLGNYVIKDMGGSISDAFGGIGPILLPMAIAGVGIIISIIGTMLVKIKSNDAKESQVMGALNIGNWVSIILVAISCFALVKYMLPSEVSMVFFGENIDKTTGDAMPITISSMRVFYATLVGLFVGAVISSVTEYYTGLGKSPILKIVQQSSTGAGTNIIAGLATGMISTFPSVLLFAGAIWASYAFAGFYGVALAASAMMATTAMQLAIDAFGPISDNAGGIAEMSEQEPIVRERTDILDSVGNTTAATGKGFAIASAALTSLALFAAYVTFTGIDGINIFKAPVLAMLFVGGMVPVVFSALAMNAVGKAAMEMVEEVRRQFRDIPGIMEGTGTPEYDKCVDISTKASLKEMMLPGLLTIGFPLVIAFVPMLFGMDNLAIAEMLGGYMAGVTVSGVLWAIFQNNAGGAWDNAKKSFEAGVEINGEMTYKGSEAHKAAVTGDTVGDPFKDTSGPSMNILIKLTCLIGLVIAPILGGHSSEEGVAMTEDVNIEMVLDSKDLAQATITYSMVENGVEVTKEETFKGTEVEVERKLRDFERTNQNSQAENKKIIKEIDVIKK</sequence>
<feature type="transmembrane region" description="Helical" evidence="9">
    <location>
        <begin position="370"/>
        <end position="394"/>
    </location>
</feature>
<feature type="transmembrane region" description="Helical" evidence="9">
    <location>
        <begin position="134"/>
        <end position="159"/>
    </location>
</feature>
<dbReference type="Pfam" id="PF03030">
    <property type="entry name" value="H_PPase"/>
    <property type="match status" value="1"/>
</dbReference>
<evidence type="ECO:0000256" key="7">
    <source>
        <dbReference type="ARBA" id="ARBA00023065"/>
    </source>
</evidence>
<keyword evidence="12" id="KW-1185">Reference proteome</keyword>
<comment type="activity regulation">
    <text evidence="9">Requires K(+) for maximal activity.</text>
</comment>